<proteinExistence type="predicted"/>
<gene>
    <name evidence="1" type="ORF">NNC64_02380</name>
</gene>
<dbReference type="EMBL" id="JANDWZ010000003">
    <property type="protein sequence ID" value="MCP9563422.1"/>
    <property type="molecule type" value="Genomic_DNA"/>
</dbReference>
<organism evidence="1 2">
    <name type="scientific">Segatella copri</name>
    <dbReference type="NCBI Taxonomy" id="165179"/>
    <lineage>
        <taxon>Bacteria</taxon>
        <taxon>Pseudomonadati</taxon>
        <taxon>Bacteroidota</taxon>
        <taxon>Bacteroidia</taxon>
        <taxon>Bacteroidales</taxon>
        <taxon>Prevotellaceae</taxon>
        <taxon>Segatella</taxon>
    </lineage>
</organism>
<dbReference type="RefSeq" id="WP_254950392.1">
    <property type="nucleotide sequence ID" value="NZ_JANDWY010000003.1"/>
</dbReference>
<sequence length="173" mass="20310">MAMKNYVAFLLYLCFCFGFPIKGYAQDYGMKYSCYYDGYWGAWRDCVYYYSIYGNYGGFNFYYSSSHPSDYLFRFQINSYMPPSKDEIKKHWKSQQPFVYQGVVEYYVDQYCPTAKDALKNYPIFVSNSESAIKKISAAEIRILPYKKHPVCYNIFFDDVGFAISLGTASFPE</sequence>
<dbReference type="AlphaFoldDB" id="A0AAW5IEH6"/>
<protein>
    <submittedName>
        <fullName evidence="1">Uncharacterized protein</fullName>
    </submittedName>
</protein>
<evidence type="ECO:0000313" key="1">
    <source>
        <dbReference type="EMBL" id="MCP9563422.1"/>
    </source>
</evidence>
<name>A0AAW5IEH6_9BACT</name>
<reference evidence="1" key="1">
    <citation type="submission" date="2022-07" db="EMBL/GenBank/DDBJ databases">
        <title>Prevotella copri.</title>
        <authorList>
            <person name="Yang C."/>
        </authorList>
    </citation>
    <scope>NUCLEOTIDE SEQUENCE</scope>
    <source>
        <strain evidence="1">HF2107</strain>
    </source>
</reference>
<dbReference type="Proteomes" id="UP001205531">
    <property type="component" value="Unassembled WGS sequence"/>
</dbReference>
<comment type="caution">
    <text evidence="1">The sequence shown here is derived from an EMBL/GenBank/DDBJ whole genome shotgun (WGS) entry which is preliminary data.</text>
</comment>
<accession>A0AAW5IEH6</accession>
<evidence type="ECO:0000313" key="2">
    <source>
        <dbReference type="Proteomes" id="UP001205531"/>
    </source>
</evidence>